<accession>A0AAD9KPK5</accession>
<dbReference type="GO" id="GO:0006121">
    <property type="term" value="P:mitochondrial electron transport, succinate to ubiquinone"/>
    <property type="evidence" value="ECO:0007669"/>
    <property type="project" value="UniProtKB-UniRule"/>
</dbReference>
<dbReference type="HAMAP" id="MF_03057">
    <property type="entry name" value="SDHAF2"/>
    <property type="match status" value="1"/>
</dbReference>
<keyword evidence="6" id="KW-1185">Reference proteome</keyword>
<evidence type="ECO:0000256" key="4">
    <source>
        <dbReference type="HAMAP-Rule" id="MF_03057"/>
    </source>
</evidence>
<gene>
    <name evidence="5" type="ORF">NP493_722g02048</name>
</gene>
<dbReference type="SUPFAM" id="SSF109910">
    <property type="entry name" value="YgfY-like"/>
    <property type="match status" value="1"/>
</dbReference>
<dbReference type="InterPro" id="IPR036714">
    <property type="entry name" value="SDH_sf"/>
</dbReference>
<keyword evidence="2 4" id="KW-0496">Mitochondrion</keyword>
<sequence length="157" mass="18287">MSMSRILSSLRCVRMCQVAGRQVRCLASEACTEPPDVPLHTPEHVVEPPLPDFVERTGETSALKKARLVYQSRKRGMLENGILLSTFVDRYLDNMNDEQLRMYDFIINKPTSDWDIYYWMIGSKPAPEEFDNEVMDMMKKHAQNKEMELRTGWPDLK</sequence>
<evidence type="ECO:0000256" key="2">
    <source>
        <dbReference type="ARBA" id="ARBA00023128"/>
    </source>
</evidence>
<protein>
    <recommendedName>
        <fullName evidence="4">Succinate dehydrogenase assembly factor 2, mitochondrial</fullName>
        <shortName evidence="4">SDH assembly factor 2</shortName>
        <shortName evidence="4">SDHAF2</shortName>
    </recommendedName>
</protein>
<organism evidence="5 6">
    <name type="scientific">Ridgeia piscesae</name>
    <name type="common">Tubeworm</name>
    <dbReference type="NCBI Taxonomy" id="27915"/>
    <lineage>
        <taxon>Eukaryota</taxon>
        <taxon>Metazoa</taxon>
        <taxon>Spiralia</taxon>
        <taxon>Lophotrochozoa</taxon>
        <taxon>Annelida</taxon>
        <taxon>Polychaeta</taxon>
        <taxon>Sedentaria</taxon>
        <taxon>Canalipalpata</taxon>
        <taxon>Sabellida</taxon>
        <taxon>Siboglinidae</taxon>
        <taxon>Ridgeia</taxon>
    </lineage>
</organism>
<evidence type="ECO:0000256" key="3">
    <source>
        <dbReference type="ARBA" id="ARBA00023186"/>
    </source>
</evidence>
<dbReference type="Proteomes" id="UP001209878">
    <property type="component" value="Unassembled WGS sequence"/>
</dbReference>
<comment type="caution">
    <text evidence="5">The sequence shown here is derived from an EMBL/GenBank/DDBJ whole genome shotgun (WGS) entry which is preliminary data.</text>
</comment>
<dbReference type="Gene3D" id="1.10.150.250">
    <property type="entry name" value="Flavinator of succinate dehydrogenase"/>
    <property type="match status" value="1"/>
</dbReference>
<dbReference type="AlphaFoldDB" id="A0AAD9KPK5"/>
<dbReference type="PANTHER" id="PTHR12469:SF2">
    <property type="entry name" value="SUCCINATE DEHYDROGENASE ASSEMBLY FACTOR 2, MITOCHONDRIAL"/>
    <property type="match status" value="1"/>
</dbReference>
<comment type="similarity">
    <text evidence="4">Belongs to the SDHAF2 family.</text>
</comment>
<dbReference type="GO" id="GO:0005759">
    <property type="term" value="C:mitochondrial matrix"/>
    <property type="evidence" value="ECO:0007669"/>
    <property type="project" value="UniProtKB-SubCell"/>
</dbReference>
<evidence type="ECO:0000256" key="1">
    <source>
        <dbReference type="ARBA" id="ARBA00004305"/>
    </source>
</evidence>
<evidence type="ECO:0000313" key="6">
    <source>
        <dbReference type="Proteomes" id="UP001209878"/>
    </source>
</evidence>
<evidence type="ECO:0000313" key="5">
    <source>
        <dbReference type="EMBL" id="KAK2175324.1"/>
    </source>
</evidence>
<dbReference type="InterPro" id="IPR005631">
    <property type="entry name" value="SDH"/>
</dbReference>
<comment type="subunit">
    <text evidence="4">Interacts with the flavoprotein subunit within the SDH catalytic dimer.</text>
</comment>
<dbReference type="EMBL" id="JAODUO010000737">
    <property type="protein sequence ID" value="KAK2175324.1"/>
    <property type="molecule type" value="Genomic_DNA"/>
</dbReference>
<proteinExistence type="inferred from homology"/>
<dbReference type="PANTHER" id="PTHR12469">
    <property type="entry name" value="PROTEIN EMI5 HOMOLOG, MITOCHONDRIAL"/>
    <property type="match status" value="1"/>
</dbReference>
<name>A0AAD9KPK5_RIDPI</name>
<dbReference type="InterPro" id="IPR028882">
    <property type="entry name" value="SDHAF2"/>
</dbReference>
<reference evidence="5" key="1">
    <citation type="journal article" date="2023" name="Mol. Biol. Evol.">
        <title>Third-Generation Sequencing Reveals the Adaptive Role of the Epigenome in Three Deep-Sea Polychaetes.</title>
        <authorList>
            <person name="Perez M."/>
            <person name="Aroh O."/>
            <person name="Sun Y."/>
            <person name="Lan Y."/>
            <person name="Juniper S.K."/>
            <person name="Young C.R."/>
            <person name="Angers B."/>
            <person name="Qian P.Y."/>
        </authorList>
    </citation>
    <scope>NUCLEOTIDE SEQUENCE</scope>
    <source>
        <strain evidence="5">R07B-5</strain>
    </source>
</reference>
<dbReference type="Pfam" id="PF03937">
    <property type="entry name" value="Sdh5"/>
    <property type="match status" value="1"/>
</dbReference>
<dbReference type="FunFam" id="1.10.150.250:FF:000002">
    <property type="entry name" value="Succinate dehydrogenase assembly factor 2, mitochondrial"/>
    <property type="match status" value="1"/>
</dbReference>
<comment type="function">
    <text evidence="4">Plays an essential role in the assembly of succinate dehydrogenase (SDH), an enzyme complex (also referred to as respiratory complex II) that is a component of both the tricarboxylic acid (TCA) cycle and the mitochondrial electron transport chain, and which couples the oxidation of succinate to fumarate with the reduction of ubiquinone (coenzyme Q) to ubiquinol. Required for flavinylation (covalent attachment of FAD) of the flavoprotein subunit of the SDH catalytic dimer.</text>
</comment>
<dbReference type="GO" id="GO:0034553">
    <property type="term" value="P:mitochondrial respiratory chain complex II assembly"/>
    <property type="evidence" value="ECO:0007669"/>
    <property type="project" value="TreeGrafter"/>
</dbReference>
<comment type="subcellular location">
    <subcellularLocation>
        <location evidence="1 4">Mitochondrion matrix</location>
    </subcellularLocation>
</comment>
<keyword evidence="3 4" id="KW-0143">Chaperone</keyword>
<dbReference type="GO" id="GO:0006099">
    <property type="term" value="P:tricarboxylic acid cycle"/>
    <property type="evidence" value="ECO:0007669"/>
    <property type="project" value="TreeGrafter"/>
</dbReference>